<protein>
    <submittedName>
        <fullName evidence="3">GNAT family N-acetyltransferase</fullName>
    </submittedName>
</protein>
<evidence type="ECO:0000313" key="3">
    <source>
        <dbReference type="EMBL" id="MBM0106200.1"/>
    </source>
</evidence>
<dbReference type="Proteomes" id="UP000661077">
    <property type="component" value="Unassembled WGS sequence"/>
</dbReference>
<evidence type="ECO:0000256" key="1">
    <source>
        <dbReference type="SAM" id="MobiDB-lite"/>
    </source>
</evidence>
<reference evidence="3 4" key="1">
    <citation type="journal article" date="2021" name="Int. J. Syst. Evol. Microbiol.">
        <title>Steroidobacter gossypii sp. nov., isolated from soil of cotton cropping field.</title>
        <authorList>
            <person name="Huang R."/>
            <person name="Yang S."/>
            <person name="Zhen C."/>
            <person name="Liu W."/>
        </authorList>
    </citation>
    <scope>NUCLEOTIDE SEQUENCE [LARGE SCALE GENOMIC DNA]</scope>
    <source>
        <strain evidence="3 4">S1-65</strain>
    </source>
</reference>
<dbReference type="Gene3D" id="3.40.630.30">
    <property type="match status" value="1"/>
</dbReference>
<dbReference type="RefSeq" id="WP_203168312.1">
    <property type="nucleotide sequence ID" value="NZ_JAEVLS010000003.1"/>
</dbReference>
<accession>A0ABS1WZ00</accession>
<dbReference type="SUPFAM" id="SSF55729">
    <property type="entry name" value="Acyl-CoA N-acyltransferases (Nat)"/>
    <property type="match status" value="2"/>
</dbReference>
<keyword evidence="4" id="KW-1185">Reference proteome</keyword>
<feature type="domain" description="BioF2-like acetyltransferase" evidence="2">
    <location>
        <begin position="211"/>
        <end position="353"/>
    </location>
</feature>
<evidence type="ECO:0000259" key="2">
    <source>
        <dbReference type="Pfam" id="PF13480"/>
    </source>
</evidence>
<dbReference type="InterPro" id="IPR038740">
    <property type="entry name" value="BioF2-like_GNAT_dom"/>
</dbReference>
<evidence type="ECO:0000313" key="4">
    <source>
        <dbReference type="Proteomes" id="UP000661077"/>
    </source>
</evidence>
<gene>
    <name evidence="3" type="ORF">JM946_15820</name>
</gene>
<name>A0ABS1WZ00_9GAMM</name>
<dbReference type="Pfam" id="PF13480">
    <property type="entry name" value="Acetyltransf_6"/>
    <property type="match status" value="1"/>
</dbReference>
<dbReference type="InterPro" id="IPR016181">
    <property type="entry name" value="Acyl_CoA_acyltransferase"/>
</dbReference>
<proteinExistence type="predicted"/>
<sequence>MRARAFLHPATQAPADSSAATGTVVARDADNSSATGRISIQLIERRADIPLTAAAWNAVVARNETNSIFQTYEWFDAWWQTFGAAHQLFFLLLRADNRIIGFAALMLRRRLLGGTRLEFVGTGNADYQDVVVLPGHKGAAMIAICDFLHAHAGRWRSAWLCNVPTQSSTLNYLRSLGAGHELYLVDEAVLRCPSLQLQSEQHEAERLLKKYSMKRPLNWFAARGEVQFRHLSSPAEIQRQLPVFFDQHARRYRAAGRASLFESASQRAFYTKLASTMQTSGWLLFSVVEFNGQPIAFHFGFDYSGSITWYKPSFEVRYAEHSPGLLLTRKLIEDGIARARREVDFTIGDEPFKDRFANMSRFNETLRVYHSRPNAWRARVWRWLRRTMSRARRGVRGLSSLTVSTAR</sequence>
<organism evidence="3 4">
    <name type="scientific">Steroidobacter gossypii</name>
    <dbReference type="NCBI Taxonomy" id="2805490"/>
    <lineage>
        <taxon>Bacteria</taxon>
        <taxon>Pseudomonadati</taxon>
        <taxon>Pseudomonadota</taxon>
        <taxon>Gammaproteobacteria</taxon>
        <taxon>Steroidobacterales</taxon>
        <taxon>Steroidobacteraceae</taxon>
        <taxon>Steroidobacter</taxon>
    </lineage>
</organism>
<feature type="region of interest" description="Disordered" evidence="1">
    <location>
        <begin position="1"/>
        <end position="21"/>
    </location>
</feature>
<comment type="caution">
    <text evidence="3">The sequence shown here is derived from an EMBL/GenBank/DDBJ whole genome shotgun (WGS) entry which is preliminary data.</text>
</comment>
<dbReference type="EMBL" id="JAEVLS010000003">
    <property type="protein sequence ID" value="MBM0106200.1"/>
    <property type="molecule type" value="Genomic_DNA"/>
</dbReference>